<dbReference type="Proteomes" id="UP001162164">
    <property type="component" value="Unassembled WGS sequence"/>
</dbReference>
<proteinExistence type="predicted"/>
<reference evidence="1" key="1">
    <citation type="journal article" date="2023" name="Insect Mol. Biol.">
        <title>Genome sequencing provides insights into the evolution of gene families encoding plant cell wall-degrading enzymes in longhorned beetles.</title>
        <authorList>
            <person name="Shin N.R."/>
            <person name="Okamura Y."/>
            <person name="Kirsch R."/>
            <person name="Pauchet Y."/>
        </authorList>
    </citation>
    <scope>NUCLEOTIDE SEQUENCE</scope>
    <source>
        <strain evidence="1">MMC_N1</strain>
    </source>
</reference>
<organism evidence="1 2">
    <name type="scientific">Molorchus minor</name>
    <dbReference type="NCBI Taxonomy" id="1323400"/>
    <lineage>
        <taxon>Eukaryota</taxon>
        <taxon>Metazoa</taxon>
        <taxon>Ecdysozoa</taxon>
        <taxon>Arthropoda</taxon>
        <taxon>Hexapoda</taxon>
        <taxon>Insecta</taxon>
        <taxon>Pterygota</taxon>
        <taxon>Neoptera</taxon>
        <taxon>Endopterygota</taxon>
        <taxon>Coleoptera</taxon>
        <taxon>Polyphaga</taxon>
        <taxon>Cucujiformia</taxon>
        <taxon>Chrysomeloidea</taxon>
        <taxon>Cerambycidae</taxon>
        <taxon>Lamiinae</taxon>
        <taxon>Monochamini</taxon>
        <taxon>Molorchus</taxon>
    </lineage>
</organism>
<protein>
    <submittedName>
        <fullName evidence="1">Uncharacterized protein</fullName>
    </submittedName>
</protein>
<comment type="caution">
    <text evidence="1">The sequence shown here is derived from an EMBL/GenBank/DDBJ whole genome shotgun (WGS) entry which is preliminary data.</text>
</comment>
<gene>
    <name evidence="1" type="ORF">NQ317_004007</name>
</gene>
<dbReference type="EMBL" id="JAPWTJ010000191">
    <property type="protein sequence ID" value="KAJ8981271.1"/>
    <property type="molecule type" value="Genomic_DNA"/>
</dbReference>
<sequence>MAPQATVGIFLLAFRSAHRILISISPVVTWFLDHITLMDRLKLKTEDVAAAASYVHLSALLEVYFNLNDESTSRFFLLKSSENARILATVFSPAYSHQTAFRPLWKELLKRGHEITLLTTDPMNETNLPGIREIDLSKSYDVMEQFGASDIVANGQSSGKSVKELFDAYIKALSETAKWQLGHPEVKALIQNKSEYFDLIMTEVMFPAHLGFVDRFRVPFIGITSLDSPPRIHDAIGNFIHPVVYPDYILPFSKNLTFPQRLISTIVSWFLSIYEYYMYQTEYETARRYFGDYVRPSRK</sequence>
<evidence type="ECO:0000313" key="1">
    <source>
        <dbReference type="EMBL" id="KAJ8981271.1"/>
    </source>
</evidence>
<dbReference type="Gene3D" id="3.40.50.2000">
    <property type="entry name" value="Glycogen Phosphorylase B"/>
    <property type="match status" value="1"/>
</dbReference>
<name>A0ABQ9JSP9_9CUCU</name>
<accession>A0ABQ9JSP9</accession>
<keyword evidence="2" id="KW-1185">Reference proteome</keyword>
<dbReference type="SUPFAM" id="SSF53756">
    <property type="entry name" value="UDP-Glycosyltransferase/glycogen phosphorylase"/>
    <property type="match status" value="1"/>
</dbReference>
<evidence type="ECO:0000313" key="2">
    <source>
        <dbReference type="Proteomes" id="UP001162164"/>
    </source>
</evidence>